<keyword evidence="2" id="KW-1185">Reference proteome</keyword>
<dbReference type="AlphaFoldDB" id="A0A3N5Z921"/>
<dbReference type="EMBL" id="RPOK01000002">
    <property type="protein sequence ID" value="RPJ67434.1"/>
    <property type="molecule type" value="Genomic_DNA"/>
</dbReference>
<sequence>MNIKHNLIKVDVKARNGILKRLYEDVKTPALSAIESTEKLTANVLIASVQTFDLGVTSLNVIAESIESTARHSVEQMKRIDVDSVFKSLTKDKEKETD</sequence>
<evidence type="ECO:0000313" key="1">
    <source>
        <dbReference type="EMBL" id="RPJ67434.1"/>
    </source>
</evidence>
<proteinExistence type="predicted"/>
<name>A0A3N5Z921_9ALTE</name>
<comment type="caution">
    <text evidence="1">The sequence shown here is derived from an EMBL/GenBank/DDBJ whole genome shotgun (WGS) entry which is preliminary data.</text>
</comment>
<accession>A0A3N5Z921</accession>
<dbReference type="RefSeq" id="WP_124027334.1">
    <property type="nucleotide sequence ID" value="NZ_JBHRSN010000015.1"/>
</dbReference>
<dbReference type="Proteomes" id="UP000275281">
    <property type="component" value="Unassembled WGS sequence"/>
</dbReference>
<gene>
    <name evidence="1" type="ORF">DRW07_07895</name>
</gene>
<evidence type="ECO:0000313" key="2">
    <source>
        <dbReference type="Proteomes" id="UP000275281"/>
    </source>
</evidence>
<reference evidence="1 2" key="1">
    <citation type="submission" date="2018-11" db="EMBL/GenBank/DDBJ databases">
        <authorList>
            <person name="Ye M.-Q."/>
            <person name="Du Z.-J."/>
        </authorList>
    </citation>
    <scope>NUCLEOTIDE SEQUENCE [LARGE SCALE GENOMIC DNA]</scope>
    <source>
        <strain evidence="1 2">U0105</strain>
    </source>
</reference>
<protein>
    <submittedName>
        <fullName evidence="1">Uncharacterized protein</fullName>
    </submittedName>
</protein>
<organism evidence="1 2">
    <name type="scientific">Alteromonas sediminis</name>
    <dbReference type="NCBI Taxonomy" id="2259342"/>
    <lineage>
        <taxon>Bacteria</taxon>
        <taxon>Pseudomonadati</taxon>
        <taxon>Pseudomonadota</taxon>
        <taxon>Gammaproteobacteria</taxon>
        <taxon>Alteromonadales</taxon>
        <taxon>Alteromonadaceae</taxon>
        <taxon>Alteromonas/Salinimonas group</taxon>
        <taxon>Alteromonas</taxon>
    </lineage>
</organism>